<organism evidence="1 2">
    <name type="scientific">Pluteus cervinus</name>
    <dbReference type="NCBI Taxonomy" id="181527"/>
    <lineage>
        <taxon>Eukaryota</taxon>
        <taxon>Fungi</taxon>
        <taxon>Dikarya</taxon>
        <taxon>Basidiomycota</taxon>
        <taxon>Agaricomycotina</taxon>
        <taxon>Agaricomycetes</taxon>
        <taxon>Agaricomycetidae</taxon>
        <taxon>Agaricales</taxon>
        <taxon>Pluteineae</taxon>
        <taxon>Pluteaceae</taxon>
        <taxon>Pluteus</taxon>
    </lineage>
</organism>
<name>A0ACD3BAJ3_9AGAR</name>
<gene>
    <name evidence="1" type="ORF">BDN72DRAFT_892523</name>
</gene>
<protein>
    <submittedName>
        <fullName evidence="1">Uncharacterized protein</fullName>
    </submittedName>
</protein>
<accession>A0ACD3BAJ3</accession>
<dbReference type="EMBL" id="ML208264">
    <property type="protein sequence ID" value="TFK75175.1"/>
    <property type="molecule type" value="Genomic_DNA"/>
</dbReference>
<sequence>MAGPPFSLPIDSPRVTGSSIESPSASSPVPFIIAYNVLQMLGFVLLVPVILTAWVSPRVHRASTWFPFMLSWVFSTIIYSFLMVHQIGPSPSFALCLTQAGFVYASPALISLTGVAFLLQIYSSIYSAIKITANHVAKSRLLFFLPISIATGVFIYILTIGLHDPDNVQRSPTGMYCHLGDERGYVPSFVDYFKPNGCLIAYLLYRNWSAYRRLREMDAAFSLSTLVRVTIFGFLPLFALIINFLAYEHRNSPIERGKINVTIATLPLLAGLVFGTQRDILRTWFFSIHPTSSPRTMVSIHIEKSVA</sequence>
<dbReference type="Proteomes" id="UP000308600">
    <property type="component" value="Unassembled WGS sequence"/>
</dbReference>
<proteinExistence type="predicted"/>
<reference evidence="1 2" key="1">
    <citation type="journal article" date="2019" name="Nat. Ecol. Evol.">
        <title>Megaphylogeny resolves global patterns of mushroom evolution.</title>
        <authorList>
            <person name="Varga T."/>
            <person name="Krizsan K."/>
            <person name="Foldi C."/>
            <person name="Dima B."/>
            <person name="Sanchez-Garcia M."/>
            <person name="Sanchez-Ramirez S."/>
            <person name="Szollosi G.J."/>
            <person name="Szarkandi J.G."/>
            <person name="Papp V."/>
            <person name="Albert L."/>
            <person name="Andreopoulos W."/>
            <person name="Angelini C."/>
            <person name="Antonin V."/>
            <person name="Barry K.W."/>
            <person name="Bougher N.L."/>
            <person name="Buchanan P."/>
            <person name="Buyck B."/>
            <person name="Bense V."/>
            <person name="Catcheside P."/>
            <person name="Chovatia M."/>
            <person name="Cooper J."/>
            <person name="Damon W."/>
            <person name="Desjardin D."/>
            <person name="Finy P."/>
            <person name="Geml J."/>
            <person name="Haridas S."/>
            <person name="Hughes K."/>
            <person name="Justo A."/>
            <person name="Karasinski D."/>
            <person name="Kautmanova I."/>
            <person name="Kiss B."/>
            <person name="Kocsube S."/>
            <person name="Kotiranta H."/>
            <person name="LaButti K.M."/>
            <person name="Lechner B.E."/>
            <person name="Liimatainen K."/>
            <person name="Lipzen A."/>
            <person name="Lukacs Z."/>
            <person name="Mihaltcheva S."/>
            <person name="Morgado L.N."/>
            <person name="Niskanen T."/>
            <person name="Noordeloos M.E."/>
            <person name="Ohm R.A."/>
            <person name="Ortiz-Santana B."/>
            <person name="Ovrebo C."/>
            <person name="Racz N."/>
            <person name="Riley R."/>
            <person name="Savchenko A."/>
            <person name="Shiryaev A."/>
            <person name="Soop K."/>
            <person name="Spirin V."/>
            <person name="Szebenyi C."/>
            <person name="Tomsovsky M."/>
            <person name="Tulloss R.E."/>
            <person name="Uehling J."/>
            <person name="Grigoriev I.V."/>
            <person name="Vagvolgyi C."/>
            <person name="Papp T."/>
            <person name="Martin F.M."/>
            <person name="Miettinen O."/>
            <person name="Hibbett D.S."/>
            <person name="Nagy L.G."/>
        </authorList>
    </citation>
    <scope>NUCLEOTIDE SEQUENCE [LARGE SCALE GENOMIC DNA]</scope>
    <source>
        <strain evidence="1 2">NL-1719</strain>
    </source>
</reference>
<evidence type="ECO:0000313" key="2">
    <source>
        <dbReference type="Proteomes" id="UP000308600"/>
    </source>
</evidence>
<keyword evidence="2" id="KW-1185">Reference proteome</keyword>
<evidence type="ECO:0000313" key="1">
    <source>
        <dbReference type="EMBL" id="TFK75175.1"/>
    </source>
</evidence>